<evidence type="ECO:0000313" key="3">
    <source>
        <dbReference type="Proteomes" id="UP001516588"/>
    </source>
</evidence>
<proteinExistence type="predicted"/>
<keyword evidence="3" id="KW-1185">Reference proteome</keyword>
<dbReference type="Proteomes" id="UP001516588">
    <property type="component" value="Unassembled WGS sequence"/>
</dbReference>
<sequence>MKKMQKRAIICLFFAVLLVAGTAFYIGKLAVNGGDWVSYPANQHIYTNNKITTGVILDRNGDTLISNSKDGETQYNSDTSTREALVHVTGDSLGNIATGANVVFKDKMVGYNFITGVYSASGEGRTINLTVDANISKVAGEALGNRSGTVGVYNYETGEIICMVSSPNYDPYDPPQLDADDTSGTYLNRFTSSSIVPGSTFKVITSMAAIETVSDLDDWTYTCTGSEQYGSYSGDRITCLYPHGTVNFEEALAESCNCAFGELANKVGAENLKKYTEMAGLTSSYDINGINTRPGSFEFSDNDLDLAWTGIGQSKDLVNPCSMMVFMGAIANGGKSAEPYIIDRVRFANGLPASFPIKHKTETLINEDTAAKLTEMLKNNVESNYGTYNFPGLDIAAKSGTAEHGEGTTPHAWFTGFLDDPDHPYAFVVVVENGGYGTETAGSVANEVLQAIVKQDDN</sequence>
<protein>
    <submittedName>
        <fullName evidence="2">Penicillin-binding protein</fullName>
    </submittedName>
</protein>
<dbReference type="RefSeq" id="WP_226385755.1">
    <property type="nucleotide sequence ID" value="NZ_JADCKA010000015.1"/>
</dbReference>
<dbReference type="InterPro" id="IPR012338">
    <property type="entry name" value="Beta-lactam/transpept-like"/>
</dbReference>
<dbReference type="PANTHER" id="PTHR30627">
    <property type="entry name" value="PEPTIDOGLYCAN D,D-TRANSPEPTIDASE"/>
    <property type="match status" value="1"/>
</dbReference>
<dbReference type="Gene3D" id="3.40.710.10">
    <property type="entry name" value="DD-peptidase/beta-lactamase superfamily"/>
    <property type="match status" value="1"/>
</dbReference>
<dbReference type="InterPro" id="IPR050515">
    <property type="entry name" value="Beta-lactam/transpept"/>
</dbReference>
<organism evidence="2 3">
    <name type="scientific">Gallibacter intestinalis</name>
    <dbReference type="NCBI Taxonomy" id="2779356"/>
    <lineage>
        <taxon>Bacteria</taxon>
        <taxon>Bacillati</taxon>
        <taxon>Bacillota</taxon>
        <taxon>Clostridia</taxon>
        <taxon>Eubacteriales</taxon>
        <taxon>Eubacteriaceae</taxon>
        <taxon>Gallibacter</taxon>
    </lineage>
</organism>
<gene>
    <name evidence="2" type="ORF">INF20_07470</name>
</gene>
<name>A0ABR9QZ07_9FIRM</name>
<dbReference type="Pfam" id="PF00905">
    <property type="entry name" value="Transpeptidase"/>
    <property type="match status" value="1"/>
</dbReference>
<evidence type="ECO:0000313" key="2">
    <source>
        <dbReference type="EMBL" id="MBE5036109.1"/>
    </source>
</evidence>
<reference evidence="2 3" key="1">
    <citation type="submission" date="2020-10" db="EMBL/GenBank/DDBJ databases">
        <title>ChiBAC.</title>
        <authorList>
            <person name="Zenner C."/>
            <person name="Hitch T.C.A."/>
            <person name="Clavel T."/>
        </authorList>
    </citation>
    <scope>NUCLEOTIDE SEQUENCE [LARGE SCALE GENOMIC DNA]</scope>
    <source>
        <strain evidence="2 3">DSM 108706</strain>
    </source>
</reference>
<dbReference type="SUPFAM" id="SSF56601">
    <property type="entry name" value="beta-lactamase/transpeptidase-like"/>
    <property type="match status" value="1"/>
</dbReference>
<dbReference type="PANTHER" id="PTHR30627:SF24">
    <property type="entry name" value="PENICILLIN-BINDING PROTEIN 4B"/>
    <property type="match status" value="1"/>
</dbReference>
<accession>A0ABR9QZ07</accession>
<dbReference type="InterPro" id="IPR001460">
    <property type="entry name" value="PCN-bd_Tpept"/>
</dbReference>
<dbReference type="Gene3D" id="3.90.1310.10">
    <property type="entry name" value="Penicillin-binding protein 2a (Domain 2)"/>
    <property type="match status" value="1"/>
</dbReference>
<evidence type="ECO:0000259" key="1">
    <source>
        <dbReference type="Pfam" id="PF00905"/>
    </source>
</evidence>
<dbReference type="EMBL" id="JADCKA010000015">
    <property type="protein sequence ID" value="MBE5036109.1"/>
    <property type="molecule type" value="Genomic_DNA"/>
</dbReference>
<feature type="domain" description="Penicillin-binding protein transpeptidase" evidence="1">
    <location>
        <begin position="148"/>
        <end position="452"/>
    </location>
</feature>
<comment type="caution">
    <text evidence="2">The sequence shown here is derived from an EMBL/GenBank/DDBJ whole genome shotgun (WGS) entry which is preliminary data.</text>
</comment>